<sequence>MSYIGIVLKKEGQKLGTIEEESFNMDGRKSMRTVEGKEKDQRAPKKSATFHNINDLYVGGFKRLAFA</sequence>
<keyword evidence="1" id="KW-1185">Reference proteome</keyword>
<evidence type="ECO:0000313" key="2">
    <source>
        <dbReference type="WBParaSite" id="Hba_07816"/>
    </source>
</evidence>
<evidence type="ECO:0000313" key="1">
    <source>
        <dbReference type="Proteomes" id="UP000095283"/>
    </source>
</evidence>
<accession>A0A1I7WRU7</accession>
<name>A0A1I7WRU7_HETBA</name>
<protein>
    <submittedName>
        <fullName evidence="2">PRC domain-containing protein</fullName>
    </submittedName>
</protein>
<proteinExistence type="predicted"/>
<dbReference type="AlphaFoldDB" id="A0A1I7WRU7"/>
<dbReference type="WBParaSite" id="Hba_07816">
    <property type="protein sequence ID" value="Hba_07816"/>
    <property type="gene ID" value="Hba_07816"/>
</dbReference>
<organism evidence="1 2">
    <name type="scientific">Heterorhabditis bacteriophora</name>
    <name type="common">Entomopathogenic nematode worm</name>
    <dbReference type="NCBI Taxonomy" id="37862"/>
    <lineage>
        <taxon>Eukaryota</taxon>
        <taxon>Metazoa</taxon>
        <taxon>Ecdysozoa</taxon>
        <taxon>Nematoda</taxon>
        <taxon>Chromadorea</taxon>
        <taxon>Rhabditida</taxon>
        <taxon>Rhabditina</taxon>
        <taxon>Rhabditomorpha</taxon>
        <taxon>Strongyloidea</taxon>
        <taxon>Heterorhabditidae</taxon>
        <taxon>Heterorhabditis</taxon>
    </lineage>
</organism>
<dbReference type="Proteomes" id="UP000095283">
    <property type="component" value="Unplaced"/>
</dbReference>
<reference evidence="2" key="1">
    <citation type="submission" date="2016-11" db="UniProtKB">
        <authorList>
            <consortium name="WormBaseParasite"/>
        </authorList>
    </citation>
    <scope>IDENTIFICATION</scope>
</reference>